<evidence type="ECO:0000313" key="3">
    <source>
        <dbReference type="EMBL" id="OXC76090.1"/>
    </source>
</evidence>
<dbReference type="AlphaFoldDB" id="A0A226WZB3"/>
<dbReference type="PANTHER" id="PTHR48090">
    <property type="entry name" value="UNDECAPRENYL-PHOSPHATE 4-DEOXY-4-FORMAMIDO-L-ARABINOSE TRANSFERASE-RELATED"/>
    <property type="match status" value="1"/>
</dbReference>
<dbReference type="InterPro" id="IPR001173">
    <property type="entry name" value="Glyco_trans_2-like"/>
</dbReference>
<dbReference type="EMBL" id="MTHB01000145">
    <property type="protein sequence ID" value="OXC76090.1"/>
    <property type="molecule type" value="Genomic_DNA"/>
</dbReference>
<feature type="transmembrane region" description="Helical" evidence="1">
    <location>
        <begin position="284"/>
        <end position="310"/>
    </location>
</feature>
<dbReference type="InterPro" id="IPR029044">
    <property type="entry name" value="Nucleotide-diphossugar_trans"/>
</dbReference>
<reference evidence="4" key="1">
    <citation type="submission" date="2017-01" db="EMBL/GenBank/DDBJ databases">
        <title>Genome Analysis of Deinococcus marmoris KOPRI26562.</title>
        <authorList>
            <person name="Kim J.H."/>
            <person name="Oh H.-M."/>
        </authorList>
    </citation>
    <scope>NUCLEOTIDE SEQUENCE [LARGE SCALE GENOMIC DNA]</scope>
    <source>
        <strain evidence="4">PAMC 26633</strain>
    </source>
</reference>
<dbReference type="Pfam" id="PF00535">
    <property type="entry name" value="Glycos_transf_2"/>
    <property type="match status" value="1"/>
</dbReference>
<evidence type="ECO:0000313" key="4">
    <source>
        <dbReference type="Proteomes" id="UP000214720"/>
    </source>
</evidence>
<comment type="caution">
    <text evidence="3">The sequence shown here is derived from an EMBL/GenBank/DDBJ whole genome shotgun (WGS) entry which is preliminary data.</text>
</comment>
<evidence type="ECO:0000259" key="2">
    <source>
        <dbReference type="Pfam" id="PF00535"/>
    </source>
</evidence>
<keyword evidence="1" id="KW-1133">Transmembrane helix</keyword>
<feature type="transmembrane region" description="Helical" evidence="1">
    <location>
        <begin position="250"/>
        <end position="272"/>
    </location>
</feature>
<dbReference type="Proteomes" id="UP000214720">
    <property type="component" value="Unassembled WGS sequence"/>
</dbReference>
<dbReference type="PANTHER" id="PTHR48090:SF7">
    <property type="entry name" value="RFBJ PROTEIN"/>
    <property type="match status" value="1"/>
</dbReference>
<gene>
    <name evidence="3" type="ORF">BSU04_23635</name>
</gene>
<organism evidence="3 4">
    <name type="scientific">Caballeronia sordidicola</name>
    <name type="common">Burkholderia sordidicola</name>
    <dbReference type="NCBI Taxonomy" id="196367"/>
    <lineage>
        <taxon>Bacteria</taxon>
        <taxon>Pseudomonadati</taxon>
        <taxon>Pseudomonadota</taxon>
        <taxon>Betaproteobacteria</taxon>
        <taxon>Burkholderiales</taxon>
        <taxon>Burkholderiaceae</taxon>
        <taxon>Caballeronia</taxon>
    </lineage>
</organism>
<keyword evidence="3" id="KW-0808">Transferase</keyword>
<dbReference type="CDD" id="cd04179">
    <property type="entry name" value="DPM_DPG-synthase_like"/>
    <property type="match status" value="1"/>
</dbReference>
<dbReference type="Gene3D" id="3.90.550.10">
    <property type="entry name" value="Spore Coat Polysaccharide Biosynthesis Protein SpsA, Chain A"/>
    <property type="match status" value="1"/>
</dbReference>
<dbReference type="GO" id="GO:0016740">
    <property type="term" value="F:transferase activity"/>
    <property type="evidence" value="ECO:0007669"/>
    <property type="project" value="UniProtKB-KW"/>
</dbReference>
<dbReference type="InterPro" id="IPR050256">
    <property type="entry name" value="Glycosyltransferase_2"/>
</dbReference>
<proteinExistence type="predicted"/>
<protein>
    <submittedName>
        <fullName evidence="3">Glycosyl transferase, family 2</fullName>
    </submittedName>
</protein>
<sequence length="337" mass="37325">MPFGSAQAVKFNLHFLYLSMLPFDFSRVAILIPCYNEAATVEAVVRNFRSALPDASIYVFDNNSSDSTADLARGVGAVVANVSDRGKGNVIRRMFADIDAEVYVLVDGDDTYDASAAPRLVLKLLADGLDMVVATRHSAEQEAYRLGHRFGNIALTQCVGLIFGRTFTDMLSGYRLFSRRYVKSFPAHSKNFEIETEFTVHALELSMPVAEMATEYKSRPEGSMSKLNTYRDGLRILMMIVKLFRAERPLAFYSIGFFVCALSAIILALPLFATYMDTGLVPRFPTAILCTSLMLFATILLVCGIVLDAVTHARAEIRRLAYLSYPAPRYLPGPGTK</sequence>
<accession>A0A226WZB3</accession>
<feature type="domain" description="Glycosyltransferase 2-like" evidence="2">
    <location>
        <begin position="30"/>
        <end position="179"/>
    </location>
</feature>
<dbReference type="SUPFAM" id="SSF53448">
    <property type="entry name" value="Nucleotide-diphospho-sugar transferases"/>
    <property type="match status" value="1"/>
</dbReference>
<keyword evidence="1" id="KW-0812">Transmembrane</keyword>
<name>A0A226WZB3_CABSO</name>
<evidence type="ECO:0000256" key="1">
    <source>
        <dbReference type="SAM" id="Phobius"/>
    </source>
</evidence>
<keyword evidence="1" id="KW-0472">Membrane</keyword>